<evidence type="ECO:0000256" key="4">
    <source>
        <dbReference type="ARBA" id="ARBA00022448"/>
    </source>
</evidence>
<evidence type="ECO:0000313" key="16">
    <source>
        <dbReference type="EMBL" id="KAK7269947.1"/>
    </source>
</evidence>
<evidence type="ECO:0000256" key="5">
    <source>
        <dbReference type="ARBA" id="ARBA00022475"/>
    </source>
</evidence>
<feature type="transmembrane region" description="Helical" evidence="14">
    <location>
        <begin position="384"/>
        <end position="404"/>
    </location>
</feature>
<evidence type="ECO:0000259" key="15">
    <source>
        <dbReference type="Pfam" id="PF01490"/>
    </source>
</evidence>
<sequence length="478" mass="53273">MSMAFQGNKSFSVETPRNEEYGSEYDDDGRIKRTGTWVTASAHIVTAVIGSGVLSLAWAFAQLGWIAGPIILITFSLITLYTSFLLCDCYRYPDPVNGKRSHNYMEMVKNILGGTKHKLSGLAQYANLVGVSIGYTITASISMVAIKRSNCFHKYGHDAECHTSNYPFMTIFGIVQILLSQIPDFHELSFLSIIAAVMSFGYAIIGVCLSIARIAEGHHVETSLTGLQVGVDVTSSEKLWNTSQALGNMAFAYGFSMVIVEIEDTLRSNPPENKEMKKASSVGVFITTVFYMSCGILGYAAFGNKAPGNFLTGFGFYEPYWLVDIGNVFIVIHLVGAYQVFAQPIFTLVENWCKKRWPNSNFMSKEYHINIPMIGIFKLNFLRFIWRTLFVVFTTVVAIILPFFNSVVGLLGAITFWPLTVYFPIEMYLVQAKVPKYSPTWIGLKMLSMFCLLVTLFAGVGSIEGIVMDLKKFKPFTE</sequence>
<evidence type="ECO:0000256" key="13">
    <source>
        <dbReference type="ARBA" id="ARBA00061463"/>
    </source>
</evidence>
<protein>
    <recommendedName>
        <fullName evidence="15">Amino acid transporter transmembrane domain-containing protein</fullName>
    </recommendedName>
</protein>
<dbReference type="Proteomes" id="UP001372338">
    <property type="component" value="Unassembled WGS sequence"/>
</dbReference>
<reference evidence="16 17" key="1">
    <citation type="submission" date="2024-01" db="EMBL/GenBank/DDBJ databases">
        <title>The genomes of 5 underutilized Papilionoideae crops provide insights into root nodulation and disease resistanc.</title>
        <authorList>
            <person name="Yuan L."/>
        </authorList>
    </citation>
    <scope>NUCLEOTIDE SEQUENCE [LARGE SCALE GENOMIC DNA]</scope>
    <source>
        <strain evidence="16">ZHUSHIDOU_FW_LH</strain>
        <tissue evidence="16">Leaf</tissue>
    </source>
</reference>
<gene>
    <name evidence="16" type="ORF">RIF29_22767</name>
</gene>
<feature type="transmembrane region" description="Helical" evidence="14">
    <location>
        <begin position="410"/>
        <end position="430"/>
    </location>
</feature>
<comment type="function">
    <text evidence="12">Carrier protein involved in proton-driven auxin influx. Mediates the formation of auxin gradient from developing leaves (site of auxin biosynthesis) to tips by contributing to the loading of auxin in vascular tissues and facilitating acropetal (base to tip) auxin transport within inner tissues of the root apex, and basipetal (tip to base) auxin transport within outer tissues of the root apex. May be involved in lateral roots and nodules formation.</text>
</comment>
<evidence type="ECO:0000256" key="11">
    <source>
        <dbReference type="ARBA" id="ARBA00023294"/>
    </source>
</evidence>
<feature type="transmembrane region" description="Helical" evidence="14">
    <location>
        <begin position="190"/>
        <end position="215"/>
    </location>
</feature>
<comment type="similarity">
    <text evidence="13">Belongs to the amino acid/polyamine transporter 2 family. Amino acid/auxin permease (AAAP) (TC 2.A.18.2) subfamily.</text>
</comment>
<dbReference type="GO" id="GO:0015293">
    <property type="term" value="F:symporter activity"/>
    <property type="evidence" value="ECO:0007669"/>
    <property type="project" value="UniProtKB-KW"/>
</dbReference>
<evidence type="ECO:0000256" key="2">
    <source>
        <dbReference type="ARBA" id="ARBA00004236"/>
    </source>
</evidence>
<keyword evidence="9 14" id="KW-1133">Transmembrane helix</keyword>
<evidence type="ECO:0000256" key="1">
    <source>
        <dbReference type="ARBA" id="ARBA00004127"/>
    </source>
</evidence>
<dbReference type="GO" id="GO:0005886">
    <property type="term" value="C:plasma membrane"/>
    <property type="evidence" value="ECO:0007669"/>
    <property type="project" value="UniProtKB-SubCell"/>
</dbReference>
<evidence type="ECO:0000256" key="3">
    <source>
        <dbReference type="ARBA" id="ARBA00005590"/>
    </source>
</evidence>
<organism evidence="16 17">
    <name type="scientific">Crotalaria pallida</name>
    <name type="common">Smooth rattlebox</name>
    <name type="synonym">Crotalaria striata</name>
    <dbReference type="NCBI Taxonomy" id="3830"/>
    <lineage>
        <taxon>Eukaryota</taxon>
        <taxon>Viridiplantae</taxon>
        <taxon>Streptophyta</taxon>
        <taxon>Embryophyta</taxon>
        <taxon>Tracheophyta</taxon>
        <taxon>Spermatophyta</taxon>
        <taxon>Magnoliopsida</taxon>
        <taxon>eudicotyledons</taxon>
        <taxon>Gunneridae</taxon>
        <taxon>Pentapetalae</taxon>
        <taxon>rosids</taxon>
        <taxon>fabids</taxon>
        <taxon>Fabales</taxon>
        <taxon>Fabaceae</taxon>
        <taxon>Papilionoideae</taxon>
        <taxon>50 kb inversion clade</taxon>
        <taxon>genistoids sensu lato</taxon>
        <taxon>core genistoids</taxon>
        <taxon>Crotalarieae</taxon>
        <taxon>Crotalaria</taxon>
    </lineage>
</organism>
<keyword evidence="6 14" id="KW-0812">Transmembrane</keyword>
<evidence type="ECO:0000256" key="7">
    <source>
        <dbReference type="ARBA" id="ARBA00022847"/>
    </source>
</evidence>
<keyword evidence="8" id="KW-0029">Amino-acid transport</keyword>
<feature type="transmembrane region" description="Helical" evidence="14">
    <location>
        <begin position="66"/>
        <end position="90"/>
    </location>
</feature>
<comment type="caution">
    <text evidence="16">The sequence shown here is derived from an EMBL/GenBank/DDBJ whole genome shotgun (WGS) entry which is preliminary data.</text>
</comment>
<evidence type="ECO:0000256" key="12">
    <source>
        <dbReference type="ARBA" id="ARBA00045588"/>
    </source>
</evidence>
<dbReference type="InterPro" id="IPR013057">
    <property type="entry name" value="AA_transpt_TM"/>
</dbReference>
<dbReference type="GO" id="GO:0009734">
    <property type="term" value="P:auxin-activated signaling pathway"/>
    <property type="evidence" value="ECO:0007669"/>
    <property type="project" value="UniProtKB-KW"/>
</dbReference>
<feature type="transmembrane region" description="Helical" evidence="14">
    <location>
        <begin position="442"/>
        <end position="463"/>
    </location>
</feature>
<dbReference type="GO" id="GO:0006865">
    <property type="term" value="P:amino acid transport"/>
    <property type="evidence" value="ECO:0007669"/>
    <property type="project" value="UniProtKB-KW"/>
</dbReference>
<evidence type="ECO:0000256" key="9">
    <source>
        <dbReference type="ARBA" id="ARBA00022989"/>
    </source>
</evidence>
<keyword evidence="17" id="KW-1185">Reference proteome</keyword>
<keyword evidence="5" id="KW-1003">Cell membrane</keyword>
<feature type="transmembrane region" description="Helical" evidence="14">
    <location>
        <begin position="321"/>
        <end position="341"/>
    </location>
</feature>
<evidence type="ECO:0000256" key="14">
    <source>
        <dbReference type="SAM" id="Phobius"/>
    </source>
</evidence>
<dbReference type="Pfam" id="PF01490">
    <property type="entry name" value="Aa_trans"/>
    <property type="match status" value="1"/>
</dbReference>
<feature type="domain" description="Amino acid transporter transmembrane" evidence="15">
    <location>
        <begin position="33"/>
        <end position="467"/>
    </location>
</feature>
<evidence type="ECO:0000256" key="10">
    <source>
        <dbReference type="ARBA" id="ARBA00023136"/>
    </source>
</evidence>
<comment type="similarity">
    <text evidence="3">Belongs to the amino acid/polyamine transporter 2 family. Amino acid/auxin permease (AAAP) (TC 2.A.18.1) subfamily.</text>
</comment>
<dbReference type="AlphaFoldDB" id="A0AAN9I893"/>
<name>A0AAN9I893_CROPI</name>
<keyword evidence="7" id="KW-0769">Symport</keyword>
<evidence type="ECO:0000256" key="6">
    <source>
        <dbReference type="ARBA" id="ARBA00022692"/>
    </source>
</evidence>
<dbReference type="EMBL" id="JAYWIO010000004">
    <property type="protein sequence ID" value="KAK7269947.1"/>
    <property type="molecule type" value="Genomic_DNA"/>
</dbReference>
<dbReference type="FunFam" id="1.20.1740.10:FF:000055">
    <property type="entry name" value="Amino acid permease 6"/>
    <property type="match status" value="1"/>
</dbReference>
<evidence type="ECO:0000313" key="17">
    <source>
        <dbReference type="Proteomes" id="UP001372338"/>
    </source>
</evidence>
<accession>A0AAN9I893</accession>
<keyword evidence="11" id="KW-0927">Auxin signaling pathway</keyword>
<dbReference type="PANTHER" id="PTHR48017">
    <property type="entry name" value="OS05G0424000 PROTEIN-RELATED"/>
    <property type="match status" value="1"/>
</dbReference>
<feature type="transmembrane region" description="Helical" evidence="14">
    <location>
        <begin position="282"/>
        <end position="301"/>
    </location>
</feature>
<comment type="subcellular location">
    <subcellularLocation>
        <location evidence="2">Cell membrane</location>
    </subcellularLocation>
    <subcellularLocation>
        <location evidence="1">Endomembrane system</location>
        <topology evidence="1">Multi-pass membrane protein</topology>
    </subcellularLocation>
</comment>
<proteinExistence type="inferred from homology"/>
<dbReference type="GO" id="GO:0012505">
    <property type="term" value="C:endomembrane system"/>
    <property type="evidence" value="ECO:0007669"/>
    <property type="project" value="UniProtKB-SubCell"/>
</dbReference>
<evidence type="ECO:0000256" key="8">
    <source>
        <dbReference type="ARBA" id="ARBA00022970"/>
    </source>
</evidence>
<keyword evidence="4" id="KW-0813">Transport</keyword>
<feature type="transmembrane region" description="Helical" evidence="14">
    <location>
        <begin position="40"/>
        <end position="60"/>
    </location>
</feature>
<keyword evidence="10 14" id="KW-0472">Membrane</keyword>
<feature type="transmembrane region" description="Helical" evidence="14">
    <location>
        <begin position="125"/>
        <end position="146"/>
    </location>
</feature>